<evidence type="ECO:0000313" key="2">
    <source>
        <dbReference type="Proteomes" id="UP000464754"/>
    </source>
</evidence>
<keyword evidence="2" id="KW-1185">Reference proteome</keyword>
<proteinExistence type="predicted"/>
<evidence type="ECO:0000313" key="1">
    <source>
        <dbReference type="EMBL" id="BBK23890.1"/>
    </source>
</evidence>
<dbReference type="KEGG" id="aarg:Aargi30884_27930"/>
<dbReference type="EMBL" id="AP019695">
    <property type="protein sequence ID" value="BBK23890.1"/>
    <property type="molecule type" value="Genomic_DNA"/>
</dbReference>
<accession>A0A6N4TLF3</accession>
<sequence>MARNKLTISFDGFEEIMEKLDRATADTKEVTERALQKSYDVVTPNIEKAIAPHHLTGQTEQSLAKSEKVEWEGTKAYIKVGFNISKGGLASIFLMYGTPRMQPDKKLYNSIYGSSTKKKVKKVQEEIFQEELRKVMG</sequence>
<dbReference type="AlphaFoldDB" id="A0A6N4TLF3"/>
<evidence type="ECO:0008006" key="3">
    <source>
        <dbReference type="Google" id="ProtNLM"/>
    </source>
</evidence>
<name>A0A6N4TLF3_9FIRM</name>
<dbReference type="Proteomes" id="UP000464754">
    <property type="component" value="Chromosome"/>
</dbReference>
<protein>
    <recommendedName>
        <fullName evidence="3">Phage protein</fullName>
    </recommendedName>
</protein>
<reference evidence="2" key="1">
    <citation type="submission" date="2019-05" db="EMBL/GenBank/DDBJ databases">
        <title>Complete genome sequencing of Absiella argi strain JCM 30884.</title>
        <authorList>
            <person name="Sakamoto M."/>
            <person name="Murakami T."/>
            <person name="Mori H."/>
        </authorList>
    </citation>
    <scope>NUCLEOTIDE SEQUENCE [LARGE SCALE GENOMIC DNA]</scope>
    <source>
        <strain evidence="2">JCM 30884</strain>
    </source>
</reference>
<dbReference type="RefSeq" id="WP_163052571.1">
    <property type="nucleotide sequence ID" value="NZ_AP019695.1"/>
</dbReference>
<organism evidence="1 2">
    <name type="scientific">Amedibacterium intestinale</name>
    <dbReference type="NCBI Taxonomy" id="2583452"/>
    <lineage>
        <taxon>Bacteria</taxon>
        <taxon>Bacillati</taxon>
        <taxon>Bacillota</taxon>
        <taxon>Erysipelotrichia</taxon>
        <taxon>Erysipelotrichales</taxon>
        <taxon>Erysipelotrichaceae</taxon>
        <taxon>Amedibacterium</taxon>
    </lineage>
</organism>
<gene>
    <name evidence="1" type="ORF">Aargi30884_27930</name>
</gene>